<feature type="transmembrane region" description="Helical" evidence="1">
    <location>
        <begin position="235"/>
        <end position="254"/>
    </location>
</feature>
<reference evidence="3" key="1">
    <citation type="submission" date="2017-06" db="EMBL/GenBank/DDBJ databases">
        <title>Genome analysis of Fimbriiglobus ruber SP5, the first member of the order Planctomycetales with confirmed chitinolytic capability.</title>
        <authorList>
            <person name="Ravin N.V."/>
            <person name="Rakitin A.L."/>
            <person name="Ivanova A.A."/>
            <person name="Beletsky A.V."/>
            <person name="Kulichevskaya I.S."/>
            <person name="Mardanov A.V."/>
            <person name="Dedysh S.N."/>
        </authorList>
    </citation>
    <scope>NUCLEOTIDE SEQUENCE [LARGE SCALE GENOMIC DNA]</scope>
    <source>
        <strain evidence="3">SP5</strain>
    </source>
</reference>
<gene>
    <name evidence="2" type="ORF">FRUB_06217</name>
</gene>
<sequence length="533" mass="59736">MAGRVCRAFARPDTLFFLTVWAAFLVIFRERGFYDPGSLWHIKVGDWILDRGFPWTDPFTYTFAGHTWIPQQWGAEVLMALAHRAGGFDTMLLGFCTLVAGLYAWVFARMRQAGMSWALAGVFTSAGLFAGAFHYFVRPHMFTIAFMGWTMACLVDFDRGRATLWRLLGLVPLYVLWTNLHGGVLGGDMMLGLAVAGWGAVFLWQQLRKGTTTVPEGETPPAEVSPNPVRSWRTLVVLMAIVGACGLAPFANPFGMEMLNTWKRIVGSEVLKNVVNEHKPLNLTSAADQVIFGFGVGYLILFAGTFPQRPRVTWLIPLVWFALTFRGIRQGPLFAVTAVVVFADFWPHTVWCRLLKKYGDSLVQDPPDPTAALSWRGLVVPVLAVLAVFGLQASDTHVPVVGRGWAQIDSGYAPLELTDTLHAYARAAGPNARLFNDANLGGYLIYHVPEMKIFMDDRFELYGDAWTAEYVDMIWYHPEYLDNYLTRYDLDLALVVTNDREPSTLDAYLASCKGWREIGRTKCAALYRRDRGQ</sequence>
<evidence type="ECO:0000313" key="2">
    <source>
        <dbReference type="EMBL" id="OWK39135.1"/>
    </source>
</evidence>
<feature type="transmembrane region" description="Helical" evidence="1">
    <location>
        <begin position="186"/>
        <end position="204"/>
    </location>
</feature>
<proteinExistence type="predicted"/>
<evidence type="ECO:0000256" key="1">
    <source>
        <dbReference type="SAM" id="Phobius"/>
    </source>
</evidence>
<dbReference type="Proteomes" id="UP000214646">
    <property type="component" value="Unassembled WGS sequence"/>
</dbReference>
<feature type="transmembrane region" description="Helical" evidence="1">
    <location>
        <begin position="115"/>
        <end position="135"/>
    </location>
</feature>
<organism evidence="2 3">
    <name type="scientific">Fimbriiglobus ruber</name>
    <dbReference type="NCBI Taxonomy" id="1908690"/>
    <lineage>
        <taxon>Bacteria</taxon>
        <taxon>Pseudomonadati</taxon>
        <taxon>Planctomycetota</taxon>
        <taxon>Planctomycetia</taxon>
        <taxon>Gemmatales</taxon>
        <taxon>Gemmataceae</taxon>
        <taxon>Fimbriiglobus</taxon>
    </lineage>
</organism>
<keyword evidence="1" id="KW-0812">Transmembrane</keyword>
<feature type="transmembrane region" description="Helical" evidence="1">
    <location>
        <begin position="373"/>
        <end position="391"/>
    </location>
</feature>
<evidence type="ECO:0000313" key="3">
    <source>
        <dbReference type="Proteomes" id="UP000214646"/>
    </source>
</evidence>
<dbReference type="EMBL" id="NIDE01000011">
    <property type="protein sequence ID" value="OWK39135.1"/>
    <property type="molecule type" value="Genomic_DNA"/>
</dbReference>
<name>A0A225DRX7_9BACT</name>
<feature type="transmembrane region" description="Helical" evidence="1">
    <location>
        <begin position="91"/>
        <end position="108"/>
    </location>
</feature>
<keyword evidence="1" id="KW-1133">Transmembrane helix</keyword>
<evidence type="ECO:0008006" key="4">
    <source>
        <dbReference type="Google" id="ProtNLM"/>
    </source>
</evidence>
<comment type="caution">
    <text evidence="2">The sequence shown here is derived from an EMBL/GenBank/DDBJ whole genome shotgun (WGS) entry which is preliminary data.</text>
</comment>
<keyword evidence="1" id="KW-0472">Membrane</keyword>
<feature type="transmembrane region" description="Helical" evidence="1">
    <location>
        <begin position="286"/>
        <end position="305"/>
    </location>
</feature>
<accession>A0A225DRX7</accession>
<dbReference type="AlphaFoldDB" id="A0A225DRX7"/>
<keyword evidence="3" id="KW-1185">Reference proteome</keyword>
<dbReference type="OrthoDB" id="9786218at2"/>
<dbReference type="RefSeq" id="WP_088257099.1">
    <property type="nucleotide sequence ID" value="NZ_NIDE01000011.1"/>
</dbReference>
<feature type="transmembrane region" description="Helical" evidence="1">
    <location>
        <begin position="334"/>
        <end position="352"/>
    </location>
</feature>
<protein>
    <recommendedName>
        <fullName evidence="4">Glycosyltransferase RgtA/B/C/D-like domain-containing protein</fullName>
    </recommendedName>
</protein>